<proteinExistence type="predicted"/>
<protein>
    <submittedName>
        <fullName evidence="1">Uncharacterized protein</fullName>
    </submittedName>
</protein>
<evidence type="ECO:0000313" key="1">
    <source>
        <dbReference type="EMBL" id="KAJ8437333.1"/>
    </source>
</evidence>
<organism evidence="1 2">
    <name type="scientific">Carnegiea gigantea</name>
    <dbReference type="NCBI Taxonomy" id="171969"/>
    <lineage>
        <taxon>Eukaryota</taxon>
        <taxon>Viridiplantae</taxon>
        <taxon>Streptophyta</taxon>
        <taxon>Embryophyta</taxon>
        <taxon>Tracheophyta</taxon>
        <taxon>Spermatophyta</taxon>
        <taxon>Magnoliopsida</taxon>
        <taxon>eudicotyledons</taxon>
        <taxon>Gunneridae</taxon>
        <taxon>Pentapetalae</taxon>
        <taxon>Caryophyllales</taxon>
        <taxon>Cactineae</taxon>
        <taxon>Cactaceae</taxon>
        <taxon>Cactoideae</taxon>
        <taxon>Echinocereeae</taxon>
        <taxon>Carnegiea</taxon>
    </lineage>
</organism>
<evidence type="ECO:0000313" key="2">
    <source>
        <dbReference type="Proteomes" id="UP001153076"/>
    </source>
</evidence>
<keyword evidence="2" id="KW-1185">Reference proteome</keyword>
<dbReference type="EMBL" id="JAKOGI010000306">
    <property type="protein sequence ID" value="KAJ8437333.1"/>
    <property type="molecule type" value="Genomic_DNA"/>
</dbReference>
<dbReference type="AlphaFoldDB" id="A0A9Q1K5W0"/>
<reference evidence="1" key="1">
    <citation type="submission" date="2022-04" db="EMBL/GenBank/DDBJ databases">
        <title>Carnegiea gigantea Genome sequencing and assembly v2.</title>
        <authorList>
            <person name="Copetti D."/>
            <person name="Sanderson M.J."/>
            <person name="Burquez A."/>
            <person name="Wojciechowski M.F."/>
        </authorList>
    </citation>
    <scope>NUCLEOTIDE SEQUENCE</scope>
    <source>
        <strain evidence="1">SGP5-SGP5p</strain>
        <tissue evidence="1">Aerial part</tissue>
    </source>
</reference>
<sequence length="160" mass="17645">MVEVDDSHGTDIALEGYDIQGLQEEDLGGALMATDALEKLDKNPRKEQGLVQLSKGAKSVVVGAKFRAHEREHSTLESREAEGCVHGCSKGKAATRILPKAHYKKGEAQSPKPNLLRFAISFFKPIEAGALLPFRHRLRAIQVNLNKRTQPREIEQAHTA</sequence>
<accession>A0A9Q1K5W0</accession>
<dbReference type="Proteomes" id="UP001153076">
    <property type="component" value="Unassembled WGS sequence"/>
</dbReference>
<gene>
    <name evidence="1" type="ORF">Cgig2_015064</name>
</gene>
<name>A0A9Q1K5W0_9CARY</name>
<comment type="caution">
    <text evidence="1">The sequence shown here is derived from an EMBL/GenBank/DDBJ whole genome shotgun (WGS) entry which is preliminary data.</text>
</comment>